<gene>
    <name evidence="2" type="ORF">SAMN02745181_0983</name>
</gene>
<feature type="domain" description="ABM" evidence="1">
    <location>
        <begin position="1"/>
        <end position="92"/>
    </location>
</feature>
<keyword evidence="3" id="KW-1185">Reference proteome</keyword>
<dbReference type="EMBL" id="FQYR01000002">
    <property type="protein sequence ID" value="SHI82555.1"/>
    <property type="molecule type" value="Genomic_DNA"/>
</dbReference>
<dbReference type="Gene3D" id="3.30.70.100">
    <property type="match status" value="1"/>
</dbReference>
<proteinExistence type="predicted"/>
<evidence type="ECO:0000313" key="3">
    <source>
        <dbReference type="Proteomes" id="UP000184510"/>
    </source>
</evidence>
<dbReference type="InterPro" id="IPR050744">
    <property type="entry name" value="AI-2_Isomerase_LsrG"/>
</dbReference>
<dbReference type="GO" id="GO:0004497">
    <property type="term" value="F:monooxygenase activity"/>
    <property type="evidence" value="ECO:0007669"/>
    <property type="project" value="UniProtKB-KW"/>
</dbReference>
<dbReference type="FunCoup" id="A0A1M6EAR8">
    <property type="interactions" value="8"/>
</dbReference>
<accession>A0A1M6EAR8</accession>
<keyword evidence="2" id="KW-0503">Monooxygenase</keyword>
<dbReference type="PANTHER" id="PTHR33336:SF3">
    <property type="entry name" value="ABM DOMAIN-CONTAINING PROTEIN"/>
    <property type="match status" value="1"/>
</dbReference>
<name>A0A1M6EAR8_9BACT</name>
<dbReference type="STRING" id="1123071.SAMN02745181_0983"/>
<dbReference type="InterPro" id="IPR011008">
    <property type="entry name" value="Dimeric_a/b-barrel"/>
</dbReference>
<dbReference type="PANTHER" id="PTHR33336">
    <property type="entry name" value="QUINOL MONOOXYGENASE YGIN-RELATED"/>
    <property type="match status" value="1"/>
</dbReference>
<dbReference type="PROSITE" id="PS51725">
    <property type="entry name" value="ABM"/>
    <property type="match status" value="1"/>
</dbReference>
<dbReference type="InParanoid" id="A0A1M6EAR8"/>
<dbReference type="AlphaFoldDB" id="A0A1M6EAR8"/>
<evidence type="ECO:0000313" key="2">
    <source>
        <dbReference type="EMBL" id="SHI82555.1"/>
    </source>
</evidence>
<dbReference type="InterPro" id="IPR007138">
    <property type="entry name" value="ABM_dom"/>
</dbReference>
<sequence>MHVVATIIAKPESIDLVESELKKFIAPTLKEEGCIAYDLHRDNNNPATFVFYEEWSSKDLLDKHLQSPHLTAGLAAMDGHLESVVVLELTKY</sequence>
<dbReference type="Proteomes" id="UP000184510">
    <property type="component" value="Unassembled WGS sequence"/>
</dbReference>
<reference evidence="2 3" key="1">
    <citation type="submission" date="2016-11" db="EMBL/GenBank/DDBJ databases">
        <authorList>
            <person name="Jaros S."/>
            <person name="Januszkiewicz K."/>
            <person name="Wedrychowicz H."/>
        </authorList>
    </citation>
    <scope>NUCLEOTIDE SEQUENCE [LARGE SCALE GENOMIC DNA]</scope>
    <source>
        <strain evidence="2 3">DSM 18772</strain>
    </source>
</reference>
<keyword evidence="2" id="KW-0560">Oxidoreductase</keyword>
<organism evidence="2 3">
    <name type="scientific">Rubritalea squalenifaciens DSM 18772</name>
    <dbReference type="NCBI Taxonomy" id="1123071"/>
    <lineage>
        <taxon>Bacteria</taxon>
        <taxon>Pseudomonadati</taxon>
        <taxon>Verrucomicrobiota</taxon>
        <taxon>Verrucomicrobiia</taxon>
        <taxon>Verrucomicrobiales</taxon>
        <taxon>Rubritaleaceae</taxon>
        <taxon>Rubritalea</taxon>
    </lineage>
</organism>
<dbReference type="SUPFAM" id="SSF54909">
    <property type="entry name" value="Dimeric alpha+beta barrel"/>
    <property type="match status" value="1"/>
</dbReference>
<dbReference type="Pfam" id="PF03992">
    <property type="entry name" value="ABM"/>
    <property type="match status" value="1"/>
</dbReference>
<evidence type="ECO:0000259" key="1">
    <source>
        <dbReference type="PROSITE" id="PS51725"/>
    </source>
</evidence>
<protein>
    <submittedName>
        <fullName evidence="2">Quinol monooxygenase YgiN</fullName>
    </submittedName>
</protein>
<dbReference type="RefSeq" id="WP_200797062.1">
    <property type="nucleotide sequence ID" value="NZ_FQYR01000002.1"/>
</dbReference>